<dbReference type="SUPFAM" id="SSF63411">
    <property type="entry name" value="LuxS/MPP-like metallohydrolase"/>
    <property type="match status" value="2"/>
</dbReference>
<evidence type="ECO:0000313" key="4">
    <source>
        <dbReference type="EMBL" id="WRP18350.1"/>
    </source>
</evidence>
<dbReference type="Gene3D" id="3.30.830.10">
    <property type="entry name" value="Metalloenzyme, LuxS/M16 peptidase-like"/>
    <property type="match status" value="2"/>
</dbReference>
<protein>
    <submittedName>
        <fullName evidence="4">Pitrilysin family protein</fullName>
    </submittedName>
</protein>
<dbReference type="PANTHER" id="PTHR11851">
    <property type="entry name" value="METALLOPROTEASE"/>
    <property type="match status" value="1"/>
</dbReference>
<evidence type="ECO:0000259" key="3">
    <source>
        <dbReference type="Pfam" id="PF05193"/>
    </source>
</evidence>
<comment type="similarity">
    <text evidence="1">Belongs to the peptidase M16 family.</text>
</comment>
<evidence type="ECO:0000313" key="5">
    <source>
        <dbReference type="Proteomes" id="UP001332192"/>
    </source>
</evidence>
<accession>A0ABZ1C0I0</accession>
<name>A0ABZ1C0I0_9FIRM</name>
<dbReference type="RefSeq" id="WP_324717621.1">
    <property type="nucleotide sequence ID" value="NZ_CP141615.1"/>
</dbReference>
<dbReference type="Pfam" id="PF05193">
    <property type="entry name" value="Peptidase_M16_C"/>
    <property type="match status" value="1"/>
</dbReference>
<organism evidence="4 5">
    <name type="scientific">Carboxydichorda subterranea</name>
    <dbReference type="NCBI Taxonomy" id="3109565"/>
    <lineage>
        <taxon>Bacteria</taxon>
        <taxon>Bacillati</taxon>
        <taxon>Bacillota</taxon>
        <taxon>Limnochordia</taxon>
        <taxon>Limnochordales</taxon>
        <taxon>Geochordaceae</taxon>
        <taxon>Carboxydichorda</taxon>
    </lineage>
</organism>
<dbReference type="PANTHER" id="PTHR11851:SF49">
    <property type="entry name" value="MITOCHONDRIAL-PROCESSING PEPTIDASE SUBUNIT ALPHA"/>
    <property type="match status" value="1"/>
</dbReference>
<dbReference type="InterPro" id="IPR011249">
    <property type="entry name" value="Metalloenz_LuxS/M16"/>
</dbReference>
<sequence>MSGSVQRTVLDNGVRIVTETLEDLRSASIGFWVDVGSRDEGAEQQGICHFIEHMMFKGTDTLSARDIAERIDAVGGQLNAFTTKEQTCFYARVLDQHLDRAVALLADMLLHSRMDPADVEKEKGVILEEIRMYEDTPDELIHDLVAEAALGRHPAGRSVLGTEQSVRAFVPEQVREFVRTYYTGQRLVVAAAGRLDHERLVEQVARLFGGLPPGDRPRRSSPVESEFRWLVRGKKTEQAHLCVSSPGLEAGSPHKWPLMVLDTVLGGGVSSRLFQQLREERGWVYSTYSYHTALADTGYFTVYAGASPDKATSVLELIEQELASVAGSGIREDELRRAKEHLKGSLMLSLESTSQRMSRLARCELTGETYLPADEVLARIEAVTVEQVHRLAASMFLPDRYAYAAVGPVHWKTQRRLAAAG</sequence>
<evidence type="ECO:0000259" key="2">
    <source>
        <dbReference type="Pfam" id="PF00675"/>
    </source>
</evidence>
<dbReference type="InterPro" id="IPR007863">
    <property type="entry name" value="Peptidase_M16_C"/>
</dbReference>
<evidence type="ECO:0000256" key="1">
    <source>
        <dbReference type="ARBA" id="ARBA00007261"/>
    </source>
</evidence>
<keyword evidence="5" id="KW-1185">Reference proteome</keyword>
<reference evidence="4 5" key="1">
    <citation type="journal article" date="2024" name="Front. Microbiol.">
        <title>Novel thermophilic genera Geochorda gen. nov. and Carboxydochorda gen. nov. from the deep terrestrial subsurface reveal the ecophysiological diversity in the class Limnochordia.</title>
        <authorList>
            <person name="Karnachuk O.V."/>
            <person name="Lukina A.P."/>
            <person name="Avakyan M.R."/>
            <person name="Kadnikov V.V."/>
            <person name="Begmatov S."/>
            <person name="Beletsky A.V."/>
            <person name="Vlasova K.G."/>
            <person name="Novikov A.A."/>
            <person name="Shcherbakova V.A."/>
            <person name="Mardanov A.V."/>
            <person name="Ravin N.V."/>
        </authorList>
    </citation>
    <scope>NUCLEOTIDE SEQUENCE [LARGE SCALE GENOMIC DNA]</scope>
    <source>
        <strain evidence="4 5">L945</strain>
    </source>
</reference>
<gene>
    <name evidence="4" type="ORF">U7230_04905</name>
</gene>
<dbReference type="InterPro" id="IPR050361">
    <property type="entry name" value="MPP/UQCRC_Complex"/>
</dbReference>
<dbReference type="InterPro" id="IPR011765">
    <property type="entry name" value="Pept_M16_N"/>
</dbReference>
<feature type="domain" description="Peptidase M16 N-terminal" evidence="2">
    <location>
        <begin position="15"/>
        <end position="162"/>
    </location>
</feature>
<dbReference type="Pfam" id="PF00675">
    <property type="entry name" value="Peptidase_M16"/>
    <property type="match status" value="1"/>
</dbReference>
<dbReference type="EMBL" id="CP141615">
    <property type="protein sequence ID" value="WRP18350.1"/>
    <property type="molecule type" value="Genomic_DNA"/>
</dbReference>
<feature type="domain" description="Peptidase M16 C-terminal" evidence="3">
    <location>
        <begin position="171"/>
        <end position="341"/>
    </location>
</feature>
<dbReference type="Proteomes" id="UP001332192">
    <property type="component" value="Chromosome"/>
</dbReference>
<proteinExistence type="inferred from homology"/>